<proteinExistence type="inferred from homology"/>
<evidence type="ECO:0000259" key="5">
    <source>
        <dbReference type="Pfam" id="PF04542"/>
    </source>
</evidence>
<dbReference type="Pfam" id="PF08281">
    <property type="entry name" value="Sigma70_r4_2"/>
    <property type="match status" value="1"/>
</dbReference>
<dbReference type="Gene3D" id="1.10.1740.10">
    <property type="match status" value="1"/>
</dbReference>
<dbReference type="InterPro" id="IPR046531">
    <property type="entry name" value="DUF6596"/>
</dbReference>
<dbReference type="SUPFAM" id="SSF88946">
    <property type="entry name" value="Sigma2 domain of RNA polymerase sigma factors"/>
    <property type="match status" value="1"/>
</dbReference>
<evidence type="ECO:0000313" key="9">
    <source>
        <dbReference type="Proteomes" id="UP001323798"/>
    </source>
</evidence>
<dbReference type="InterPro" id="IPR013325">
    <property type="entry name" value="RNA_pol_sigma_r2"/>
</dbReference>
<dbReference type="InterPro" id="IPR013324">
    <property type="entry name" value="RNA_pol_sigma_r3/r4-like"/>
</dbReference>
<dbReference type="PANTHER" id="PTHR47756">
    <property type="entry name" value="BLL6612 PROTEIN-RELATED"/>
    <property type="match status" value="1"/>
</dbReference>
<feature type="domain" description="RNA polymerase sigma-70 region 2" evidence="5">
    <location>
        <begin position="25"/>
        <end position="81"/>
    </location>
</feature>
<feature type="domain" description="RNA polymerase sigma factor 70 region 4 type 2" evidence="6">
    <location>
        <begin position="111"/>
        <end position="162"/>
    </location>
</feature>
<gene>
    <name evidence="8" type="ORF">SM116_10190</name>
</gene>
<protein>
    <submittedName>
        <fullName evidence="8">DUF6596 domain-containing protein</fullName>
    </submittedName>
</protein>
<dbReference type="EMBL" id="CP139368">
    <property type="protein sequence ID" value="WPR88153.1"/>
    <property type="molecule type" value="Genomic_DNA"/>
</dbReference>
<evidence type="ECO:0000256" key="4">
    <source>
        <dbReference type="ARBA" id="ARBA00023163"/>
    </source>
</evidence>
<feature type="domain" description="DUF6596" evidence="7">
    <location>
        <begin position="180"/>
        <end position="274"/>
    </location>
</feature>
<comment type="similarity">
    <text evidence="1">Belongs to the sigma-70 factor family. ECF subfamily.</text>
</comment>
<sequence>MDAASRPVSAALTEAHRGEWSAVVAATAALTGDLDLAEESAQEAFARAVEVWPGRGIPDRPGAWLTTVAANHARDVLRRQAALARRLPLLVRDEVAHEHDPWRSDDRLRLIFTCCHPALAREAQVALTLRLVCGIPTGDIAAAFLVTETTMAARLTRAKRKIAVSRIPFRVPDPRELPGRVVAVCDVLHLAFTVGHAPPSGDDVVHAELVDATVALTRMLHGLLPRDRTVAGLLALMLLTDARRQTRDQLLPDQDRSRWDRSRIEDGLALLDIAASGPVDRFAISAAIAAVHAQAPTWADTNWDRIVELYGILAAAWPSPVVELNRAVALGMRDGPHAGLAAVDAVADDPALAHYAYLPAARAAFLADLGRWSEAADAYAEAAALTGSAAERARLEAQTTTARSRA</sequence>
<evidence type="ECO:0000256" key="1">
    <source>
        <dbReference type="ARBA" id="ARBA00010641"/>
    </source>
</evidence>
<keyword evidence="9" id="KW-1185">Reference proteome</keyword>
<reference evidence="8 9" key="1">
    <citation type="submission" date="2023-11" db="EMBL/GenBank/DDBJ databases">
        <title>Genome sequence of Microbacterium rhizosphaerae KACC 19337.</title>
        <authorList>
            <person name="Choi H."/>
            <person name="Kim S."/>
            <person name="Kim Y."/>
            <person name="Kwon S.-W."/>
            <person name="Heo J."/>
        </authorList>
    </citation>
    <scope>NUCLEOTIDE SEQUENCE [LARGE SCALE GENOMIC DNA]</scope>
    <source>
        <strain evidence="8 9">KACC 19337</strain>
    </source>
</reference>
<evidence type="ECO:0000259" key="6">
    <source>
        <dbReference type="Pfam" id="PF08281"/>
    </source>
</evidence>
<name>A0ABZ0SI41_9MICO</name>
<dbReference type="Pfam" id="PF20239">
    <property type="entry name" value="DUF6596"/>
    <property type="match status" value="1"/>
</dbReference>
<keyword evidence="2" id="KW-0805">Transcription regulation</keyword>
<dbReference type="InterPro" id="IPR013249">
    <property type="entry name" value="RNA_pol_sigma70_r4_t2"/>
</dbReference>
<dbReference type="InterPro" id="IPR007627">
    <property type="entry name" value="RNA_pol_sigma70_r2"/>
</dbReference>
<evidence type="ECO:0000259" key="7">
    <source>
        <dbReference type="Pfam" id="PF20239"/>
    </source>
</evidence>
<keyword evidence="4" id="KW-0804">Transcription</keyword>
<accession>A0ABZ0SI41</accession>
<dbReference type="PANTHER" id="PTHR47756:SF2">
    <property type="entry name" value="BLL6612 PROTEIN"/>
    <property type="match status" value="1"/>
</dbReference>
<evidence type="ECO:0000256" key="3">
    <source>
        <dbReference type="ARBA" id="ARBA00023082"/>
    </source>
</evidence>
<keyword evidence="3" id="KW-0731">Sigma factor</keyword>
<evidence type="ECO:0000313" key="8">
    <source>
        <dbReference type="EMBL" id="WPR88153.1"/>
    </source>
</evidence>
<organism evidence="8 9">
    <name type="scientific">Microbacterium rhizosphaerae</name>
    <dbReference type="NCBI Taxonomy" id="1678237"/>
    <lineage>
        <taxon>Bacteria</taxon>
        <taxon>Bacillati</taxon>
        <taxon>Actinomycetota</taxon>
        <taxon>Actinomycetes</taxon>
        <taxon>Micrococcales</taxon>
        <taxon>Microbacteriaceae</taxon>
        <taxon>Microbacterium</taxon>
    </lineage>
</organism>
<dbReference type="RefSeq" id="WP_320940874.1">
    <property type="nucleotide sequence ID" value="NZ_BAABEU010000010.1"/>
</dbReference>
<evidence type="ECO:0000256" key="2">
    <source>
        <dbReference type="ARBA" id="ARBA00023015"/>
    </source>
</evidence>
<dbReference type="Proteomes" id="UP001323798">
    <property type="component" value="Chromosome"/>
</dbReference>
<dbReference type="SUPFAM" id="SSF88659">
    <property type="entry name" value="Sigma3 and sigma4 domains of RNA polymerase sigma factors"/>
    <property type="match status" value="1"/>
</dbReference>
<dbReference type="Pfam" id="PF04542">
    <property type="entry name" value="Sigma70_r2"/>
    <property type="match status" value="1"/>
</dbReference>